<evidence type="ECO:0000313" key="2">
    <source>
        <dbReference type="EMBL" id="MFC7179822.1"/>
    </source>
</evidence>
<feature type="compositionally biased region" description="Pro residues" evidence="1">
    <location>
        <begin position="60"/>
        <end position="72"/>
    </location>
</feature>
<protein>
    <recommendedName>
        <fullName evidence="4">Pilus assembly protein TadE</fullName>
    </recommendedName>
</protein>
<dbReference type="RefSeq" id="WP_345706604.1">
    <property type="nucleotide sequence ID" value="NZ_BAABKV010000001.1"/>
</dbReference>
<name>A0ABW2FUY5_9ACTN</name>
<dbReference type="EMBL" id="JBHTAJ010000014">
    <property type="protein sequence ID" value="MFC7179822.1"/>
    <property type="molecule type" value="Genomic_DNA"/>
</dbReference>
<organism evidence="2 3">
    <name type="scientific">Kitasatospora paranensis</name>
    <dbReference type="NCBI Taxonomy" id="258053"/>
    <lineage>
        <taxon>Bacteria</taxon>
        <taxon>Bacillati</taxon>
        <taxon>Actinomycetota</taxon>
        <taxon>Actinomycetes</taxon>
        <taxon>Kitasatosporales</taxon>
        <taxon>Streptomycetaceae</taxon>
        <taxon>Kitasatospora</taxon>
    </lineage>
</organism>
<evidence type="ECO:0000256" key="1">
    <source>
        <dbReference type="SAM" id="MobiDB-lite"/>
    </source>
</evidence>
<accession>A0ABW2FUY5</accession>
<dbReference type="Proteomes" id="UP001596435">
    <property type="component" value="Unassembled WGS sequence"/>
</dbReference>
<sequence length="93" mass="9287">MSAADLIAAAVLLTPAALGGVALGATWRSSATDAEAVRTVLAEGAAERAARAQQQDEGGTPPPAREPAPRPATAPAAPRLAAVIEFPAHRRAA</sequence>
<proteinExistence type="predicted"/>
<feature type="region of interest" description="Disordered" evidence="1">
    <location>
        <begin position="44"/>
        <end position="80"/>
    </location>
</feature>
<reference evidence="3" key="1">
    <citation type="journal article" date="2019" name="Int. J. Syst. Evol. Microbiol.">
        <title>The Global Catalogue of Microorganisms (GCM) 10K type strain sequencing project: providing services to taxonomists for standard genome sequencing and annotation.</title>
        <authorList>
            <consortium name="The Broad Institute Genomics Platform"/>
            <consortium name="The Broad Institute Genome Sequencing Center for Infectious Disease"/>
            <person name="Wu L."/>
            <person name="Ma J."/>
        </authorList>
    </citation>
    <scope>NUCLEOTIDE SEQUENCE [LARGE SCALE GENOMIC DNA]</scope>
    <source>
        <strain evidence="3">CGMCC 1.12859</strain>
    </source>
</reference>
<keyword evidence="3" id="KW-1185">Reference proteome</keyword>
<evidence type="ECO:0008006" key="4">
    <source>
        <dbReference type="Google" id="ProtNLM"/>
    </source>
</evidence>
<evidence type="ECO:0000313" key="3">
    <source>
        <dbReference type="Proteomes" id="UP001596435"/>
    </source>
</evidence>
<gene>
    <name evidence="2" type="ORF">ACFQMG_09635</name>
</gene>
<comment type="caution">
    <text evidence="2">The sequence shown here is derived from an EMBL/GenBank/DDBJ whole genome shotgun (WGS) entry which is preliminary data.</text>
</comment>